<evidence type="ECO:0000313" key="3">
    <source>
        <dbReference type="Proteomes" id="UP000248198"/>
    </source>
</evidence>
<dbReference type="SUPFAM" id="SSF51735">
    <property type="entry name" value="NAD(P)-binding Rossmann-fold domains"/>
    <property type="match status" value="1"/>
</dbReference>
<dbReference type="RefSeq" id="WP_110829999.1">
    <property type="nucleotide sequence ID" value="NZ_QKLU01000003.1"/>
</dbReference>
<protein>
    <submittedName>
        <fullName evidence="2">3-oxoacyl-[acyl-carrier protein] reductase</fullName>
    </submittedName>
</protein>
<dbReference type="InterPro" id="IPR020904">
    <property type="entry name" value="Sc_DH/Rdtase_CS"/>
</dbReference>
<dbReference type="Proteomes" id="UP000248198">
    <property type="component" value="Unassembled WGS sequence"/>
</dbReference>
<organism evidence="2 3">
    <name type="scientific">Pedobacter nutrimenti</name>
    <dbReference type="NCBI Taxonomy" id="1241337"/>
    <lineage>
        <taxon>Bacteria</taxon>
        <taxon>Pseudomonadati</taxon>
        <taxon>Bacteroidota</taxon>
        <taxon>Sphingobacteriia</taxon>
        <taxon>Sphingobacteriales</taxon>
        <taxon>Sphingobacteriaceae</taxon>
        <taxon>Pedobacter</taxon>
    </lineage>
</organism>
<comment type="similarity">
    <text evidence="1">Belongs to the short-chain dehydrogenases/reductases (SDR) family.</text>
</comment>
<dbReference type="Gene3D" id="3.40.50.720">
    <property type="entry name" value="NAD(P)-binding Rossmann-like Domain"/>
    <property type="match status" value="1"/>
</dbReference>
<dbReference type="Pfam" id="PF13561">
    <property type="entry name" value="adh_short_C2"/>
    <property type="match status" value="1"/>
</dbReference>
<evidence type="ECO:0000256" key="1">
    <source>
        <dbReference type="ARBA" id="ARBA00006484"/>
    </source>
</evidence>
<dbReference type="PRINTS" id="PR00080">
    <property type="entry name" value="SDRFAMILY"/>
</dbReference>
<keyword evidence="3" id="KW-1185">Reference proteome</keyword>
<dbReference type="InterPro" id="IPR002347">
    <property type="entry name" value="SDR_fam"/>
</dbReference>
<dbReference type="PANTHER" id="PTHR42760">
    <property type="entry name" value="SHORT-CHAIN DEHYDROGENASES/REDUCTASES FAMILY MEMBER"/>
    <property type="match status" value="1"/>
</dbReference>
<dbReference type="InterPro" id="IPR036291">
    <property type="entry name" value="NAD(P)-bd_dom_sf"/>
</dbReference>
<dbReference type="OrthoDB" id="9803333at2"/>
<sequence>MKTLKNKIALVTGGSRGIGAAIVKRLAKDGATVTFTYVKGKAAAQALEKELLAEGLIVQGVQADNAVAGELGQVIETLIKTHGAFDILVNSAGIYIGKAIEEHVLEDYDQIFAVNVRSVVESCLAAAKHMNSSGRIINIGSNMAQRLPFAQGTLYAMSKSALIGLTKGLARDLGPKGITVNLVQPGSVNTDMNPENSGHADYQRSLMAIPKFGRPRHIADMVAFLAQPEADYSTGALFTIDGGSNS</sequence>
<dbReference type="EMBL" id="QKLU01000003">
    <property type="protein sequence ID" value="PYF75020.1"/>
    <property type="molecule type" value="Genomic_DNA"/>
</dbReference>
<comment type="caution">
    <text evidence="2">The sequence shown here is derived from an EMBL/GenBank/DDBJ whole genome shotgun (WGS) entry which is preliminary data.</text>
</comment>
<dbReference type="CDD" id="cd05233">
    <property type="entry name" value="SDR_c"/>
    <property type="match status" value="1"/>
</dbReference>
<dbReference type="PROSITE" id="PS00061">
    <property type="entry name" value="ADH_SHORT"/>
    <property type="match status" value="1"/>
</dbReference>
<dbReference type="AlphaFoldDB" id="A0A318UHJ8"/>
<gene>
    <name evidence="2" type="ORF">B0O44_103466</name>
</gene>
<proteinExistence type="inferred from homology"/>
<dbReference type="FunFam" id="3.40.50.720:FF:000084">
    <property type="entry name" value="Short-chain dehydrogenase reductase"/>
    <property type="match status" value="1"/>
</dbReference>
<dbReference type="PRINTS" id="PR00081">
    <property type="entry name" value="GDHRDH"/>
</dbReference>
<name>A0A318UHJ8_9SPHI</name>
<evidence type="ECO:0000313" key="2">
    <source>
        <dbReference type="EMBL" id="PYF75020.1"/>
    </source>
</evidence>
<dbReference type="PANTHER" id="PTHR42760:SF50">
    <property type="entry name" value="SHORT-CHAIN DEHYDROGENASE-RELATED"/>
    <property type="match status" value="1"/>
</dbReference>
<accession>A0A318UHJ8</accession>
<dbReference type="GO" id="GO:0016616">
    <property type="term" value="F:oxidoreductase activity, acting on the CH-OH group of donors, NAD or NADP as acceptor"/>
    <property type="evidence" value="ECO:0007669"/>
    <property type="project" value="TreeGrafter"/>
</dbReference>
<reference evidence="2 3" key="1">
    <citation type="submission" date="2018-06" db="EMBL/GenBank/DDBJ databases">
        <title>Genomic Encyclopedia of Archaeal and Bacterial Type Strains, Phase II (KMG-II): from individual species to whole genera.</title>
        <authorList>
            <person name="Goeker M."/>
        </authorList>
    </citation>
    <scope>NUCLEOTIDE SEQUENCE [LARGE SCALE GENOMIC DNA]</scope>
    <source>
        <strain evidence="2 3">DSM 27372</strain>
    </source>
</reference>